<reference evidence="2 3" key="1">
    <citation type="submission" date="2019-03" db="EMBL/GenBank/DDBJ databases">
        <title>Freshwater and sediment microbial communities from various areas in North America, analyzing microbe dynamics in response to fracking.</title>
        <authorList>
            <person name="Lamendella R."/>
        </authorList>
    </citation>
    <scope>NUCLEOTIDE SEQUENCE [LARGE SCALE GENOMIC DNA]</scope>
    <source>
        <strain evidence="2 3">74A</strain>
    </source>
</reference>
<dbReference type="OrthoDB" id="8525200at2"/>
<sequence>MTETVATETEVKARMDAPFDEQIIREYLLDNPDFFSRFPELLLAMVLPHGERGTVSLVEKRQEMLRSRVNQLEEEITTLMSMATRNERIYRFNTQLCRKLLDCEDIGELRQVLTAELKGEFQFSHVRLITVHDIDSELSTIWHKRLKQGYYFGRLTRQESHRLFGTEVGSVSLARLSEDNGQVIFAIASEDVTHFHPEMDSMLLEQVRQLLDHLLPKL</sequence>
<name>A0A4R2FMQ5_9GAMM</name>
<dbReference type="Gene3D" id="3.30.450.40">
    <property type="match status" value="1"/>
</dbReference>
<gene>
    <name evidence="2" type="ORF">EDC91_101193</name>
</gene>
<dbReference type="PANTHER" id="PTHR38765">
    <property type="entry name" value="DUF484 DOMAIN-CONTAINING PROTEIN"/>
    <property type="match status" value="1"/>
</dbReference>
<evidence type="ECO:0000313" key="3">
    <source>
        <dbReference type="Proteomes" id="UP000294832"/>
    </source>
</evidence>
<comment type="caution">
    <text evidence="2">The sequence shown here is derived from an EMBL/GenBank/DDBJ whole genome shotgun (WGS) entry which is preliminary data.</text>
</comment>
<organism evidence="2 3">
    <name type="scientific">Shewanella fodinae</name>
    <dbReference type="NCBI Taxonomy" id="552357"/>
    <lineage>
        <taxon>Bacteria</taxon>
        <taxon>Pseudomonadati</taxon>
        <taxon>Pseudomonadota</taxon>
        <taxon>Gammaproteobacteria</taxon>
        <taxon>Alteromonadales</taxon>
        <taxon>Shewanellaceae</taxon>
        <taxon>Shewanella</taxon>
    </lineage>
</organism>
<accession>A0A4R2FMQ5</accession>
<dbReference type="InterPro" id="IPR007435">
    <property type="entry name" value="DUF484"/>
</dbReference>
<protein>
    <recommendedName>
        <fullName evidence="4">DUF484 family protein</fullName>
    </recommendedName>
</protein>
<dbReference type="EMBL" id="SLWF01000001">
    <property type="protein sequence ID" value="TCN90723.1"/>
    <property type="molecule type" value="Genomic_DNA"/>
</dbReference>
<dbReference type="PANTHER" id="PTHR38765:SF1">
    <property type="entry name" value="DUF484 DOMAIN-CONTAINING PROTEIN"/>
    <property type="match status" value="1"/>
</dbReference>
<evidence type="ECO:0000256" key="1">
    <source>
        <dbReference type="SAM" id="Coils"/>
    </source>
</evidence>
<feature type="coiled-coil region" evidence="1">
    <location>
        <begin position="55"/>
        <end position="82"/>
    </location>
</feature>
<dbReference type="AlphaFoldDB" id="A0A4R2FMQ5"/>
<keyword evidence="1" id="KW-0175">Coiled coil</keyword>
<evidence type="ECO:0000313" key="2">
    <source>
        <dbReference type="EMBL" id="TCN90723.1"/>
    </source>
</evidence>
<proteinExistence type="predicted"/>
<dbReference type="InterPro" id="IPR029016">
    <property type="entry name" value="GAF-like_dom_sf"/>
</dbReference>
<dbReference type="Proteomes" id="UP000294832">
    <property type="component" value="Unassembled WGS sequence"/>
</dbReference>
<evidence type="ECO:0008006" key="4">
    <source>
        <dbReference type="Google" id="ProtNLM"/>
    </source>
</evidence>
<dbReference type="Pfam" id="PF04340">
    <property type="entry name" value="DUF484"/>
    <property type="match status" value="1"/>
</dbReference>
<keyword evidence="3" id="KW-1185">Reference proteome</keyword>
<dbReference type="RefSeq" id="WP_133037451.1">
    <property type="nucleotide sequence ID" value="NZ_BMXW01000020.1"/>
</dbReference>